<dbReference type="EMBL" id="JASCZI010061594">
    <property type="protein sequence ID" value="MED6139092.1"/>
    <property type="molecule type" value="Genomic_DNA"/>
</dbReference>
<feature type="domain" description="Disease resistance protein winged helix" evidence="7">
    <location>
        <begin position="394"/>
        <end position="476"/>
    </location>
</feature>
<keyword evidence="1" id="KW-0677">Repeat</keyword>
<dbReference type="InterPro" id="IPR002182">
    <property type="entry name" value="NB-ARC"/>
</dbReference>
<keyword evidence="10" id="KW-1185">Reference proteome</keyword>
<evidence type="ECO:0000313" key="10">
    <source>
        <dbReference type="Proteomes" id="UP001341840"/>
    </source>
</evidence>
<dbReference type="InterPro" id="IPR058922">
    <property type="entry name" value="WHD_DRP"/>
</dbReference>
<protein>
    <submittedName>
        <fullName evidence="9">Uncharacterized protein</fullName>
    </submittedName>
</protein>
<evidence type="ECO:0000256" key="1">
    <source>
        <dbReference type="ARBA" id="ARBA00022737"/>
    </source>
</evidence>
<dbReference type="InterPro" id="IPR036388">
    <property type="entry name" value="WH-like_DNA-bd_sf"/>
</dbReference>
<proteinExistence type="predicted"/>
<evidence type="ECO:0000259" key="7">
    <source>
        <dbReference type="Pfam" id="PF23559"/>
    </source>
</evidence>
<evidence type="ECO:0000259" key="6">
    <source>
        <dbReference type="Pfam" id="PF18052"/>
    </source>
</evidence>
<keyword evidence="4" id="KW-0067">ATP-binding</keyword>
<dbReference type="PRINTS" id="PR00364">
    <property type="entry name" value="DISEASERSIST"/>
</dbReference>
<organism evidence="9 10">
    <name type="scientific">Stylosanthes scabra</name>
    <dbReference type="NCBI Taxonomy" id="79078"/>
    <lineage>
        <taxon>Eukaryota</taxon>
        <taxon>Viridiplantae</taxon>
        <taxon>Streptophyta</taxon>
        <taxon>Embryophyta</taxon>
        <taxon>Tracheophyta</taxon>
        <taxon>Spermatophyta</taxon>
        <taxon>Magnoliopsida</taxon>
        <taxon>eudicotyledons</taxon>
        <taxon>Gunneridae</taxon>
        <taxon>Pentapetalae</taxon>
        <taxon>rosids</taxon>
        <taxon>fabids</taxon>
        <taxon>Fabales</taxon>
        <taxon>Fabaceae</taxon>
        <taxon>Papilionoideae</taxon>
        <taxon>50 kb inversion clade</taxon>
        <taxon>dalbergioids sensu lato</taxon>
        <taxon>Dalbergieae</taxon>
        <taxon>Pterocarpus clade</taxon>
        <taxon>Stylosanthes</taxon>
    </lineage>
</organism>
<dbReference type="Pfam" id="PF23559">
    <property type="entry name" value="WHD_DRP"/>
    <property type="match status" value="1"/>
</dbReference>
<dbReference type="SUPFAM" id="SSF52540">
    <property type="entry name" value="P-loop containing nucleoside triphosphate hydrolases"/>
    <property type="match status" value="1"/>
</dbReference>
<sequence>MGEFVSGVATVLLDKLATKTYQEIVLACGLKGEVAKFQSKMNLISSYIMDAEEKQTKKGSIVVWLKQLRDIFDDADDILEEIEYEAKRKEVVKMYGSTFSKVRRFFSFSSNPLRFRIKIAHKIRDVKQRIDEKIIEGTNLGIATGHYVNASIPEKDSSWRETVSFVPKRVTGRIEEKQNLIDLMVRSETPSESESHQGNNIDVIPIFGIGGLGKTTLAQMAYSDALVKNHFDMQMWVFVSDDGGDFDVRRLIYQIVKAASAGYTRVDQTSSLDQLLSSLKEILHEKRFLLVLDDIWNEESMKWEVLRGGEVEQYSRLKKIGEAILKKCKGVPLAITTLGCLLKSKPCDEYEWKQIRDSEIWELDAKDDAILPSLKLSYNHLPQRLKQCFSLCSLYPKDCTYSTPQLIMLWMAHGLLQPTTEEKEPEQIGQSYIKKLLSSSFLQFPDDIITDNEVLPVLLGIGLYELKMHDLIHDLAKSTMKESNTIQTIIASQKPQGSSMEWTSHESKHLKVLDLEHTELELLPDDCFSKVKQLRCLRLSNCDMPEKLPGSICKLQLLQCLDLSDCRNLEELPETMKNLISLRYLFLTLNATSLSFMDTGNFQQLQCLFIVSCENLVSLPSALGHLTALKKLMIGGCAELANFDDDEDEDRKQHVHDLKLEFFSISESPKLKALPRWLKRSIKALRYMGIADIGIEALPEWLSGATSLELLGIENCPELASLPDNMEQLHNLSHLYIIECPEIAERCDEDTGPDWPKIAHIPHRQAWFDKAFTFRK</sequence>
<dbReference type="InterPro" id="IPR027417">
    <property type="entry name" value="P-loop_NTPase"/>
</dbReference>
<evidence type="ECO:0000259" key="8">
    <source>
        <dbReference type="Pfam" id="PF23598"/>
    </source>
</evidence>
<dbReference type="PANTHER" id="PTHR36766:SF61">
    <property type="entry name" value="NB-ARC DOMAIN DISEASE RESISTANCE PROTEIN"/>
    <property type="match status" value="1"/>
</dbReference>
<dbReference type="Pfam" id="PF23598">
    <property type="entry name" value="LRR_14"/>
    <property type="match status" value="1"/>
</dbReference>
<name>A0ABU6SRX4_9FABA</name>
<evidence type="ECO:0000256" key="4">
    <source>
        <dbReference type="ARBA" id="ARBA00022840"/>
    </source>
</evidence>
<reference evidence="9 10" key="1">
    <citation type="journal article" date="2023" name="Plants (Basel)">
        <title>Bridging the Gap: Combining Genomics and Transcriptomics Approaches to Understand Stylosanthes scabra, an Orphan Legume from the Brazilian Caatinga.</title>
        <authorList>
            <person name="Ferreira-Neto J.R.C."/>
            <person name="da Silva M.D."/>
            <person name="Binneck E."/>
            <person name="de Melo N.F."/>
            <person name="da Silva R.H."/>
            <person name="de Melo A.L.T.M."/>
            <person name="Pandolfi V."/>
            <person name="Bustamante F.O."/>
            <person name="Brasileiro-Vidal A.C."/>
            <person name="Benko-Iseppon A.M."/>
        </authorList>
    </citation>
    <scope>NUCLEOTIDE SEQUENCE [LARGE SCALE GENOMIC DNA]</scope>
    <source>
        <tissue evidence="9">Leaves</tissue>
    </source>
</reference>
<comment type="caution">
    <text evidence="9">The sequence shown here is derived from an EMBL/GenBank/DDBJ whole genome shotgun (WGS) entry which is preliminary data.</text>
</comment>
<dbReference type="Gene3D" id="3.80.10.10">
    <property type="entry name" value="Ribonuclease Inhibitor"/>
    <property type="match status" value="2"/>
</dbReference>
<dbReference type="Gene3D" id="3.40.50.300">
    <property type="entry name" value="P-loop containing nucleotide triphosphate hydrolases"/>
    <property type="match status" value="1"/>
</dbReference>
<feature type="domain" description="Disease resistance N-terminal" evidence="6">
    <location>
        <begin position="10"/>
        <end position="97"/>
    </location>
</feature>
<accession>A0ABU6SRX4</accession>
<dbReference type="Pfam" id="PF00931">
    <property type="entry name" value="NB-ARC"/>
    <property type="match status" value="1"/>
</dbReference>
<keyword evidence="2" id="KW-0547">Nucleotide-binding</keyword>
<feature type="domain" description="NB-ARC" evidence="5">
    <location>
        <begin position="198"/>
        <end position="305"/>
    </location>
</feature>
<dbReference type="InterPro" id="IPR041118">
    <property type="entry name" value="Rx_N"/>
</dbReference>
<dbReference type="SUPFAM" id="SSF52058">
    <property type="entry name" value="L domain-like"/>
    <property type="match status" value="1"/>
</dbReference>
<dbReference type="Proteomes" id="UP001341840">
    <property type="component" value="Unassembled WGS sequence"/>
</dbReference>
<evidence type="ECO:0000256" key="3">
    <source>
        <dbReference type="ARBA" id="ARBA00022821"/>
    </source>
</evidence>
<dbReference type="Gene3D" id="1.20.5.4130">
    <property type="match status" value="1"/>
</dbReference>
<gene>
    <name evidence="9" type="ORF">PIB30_080623</name>
</gene>
<feature type="domain" description="Disease resistance R13L4/SHOC-2-like LRR" evidence="8">
    <location>
        <begin position="504"/>
        <end position="635"/>
    </location>
</feature>
<dbReference type="Pfam" id="PF18052">
    <property type="entry name" value="Rx_N"/>
    <property type="match status" value="1"/>
</dbReference>
<evidence type="ECO:0000259" key="5">
    <source>
        <dbReference type="Pfam" id="PF00931"/>
    </source>
</evidence>
<dbReference type="InterPro" id="IPR055414">
    <property type="entry name" value="LRR_R13L4/SHOC2-like"/>
</dbReference>
<dbReference type="PANTHER" id="PTHR36766">
    <property type="entry name" value="PLANT BROAD-SPECTRUM MILDEW RESISTANCE PROTEIN RPW8"/>
    <property type="match status" value="1"/>
</dbReference>
<dbReference type="Gene3D" id="1.10.10.10">
    <property type="entry name" value="Winged helix-like DNA-binding domain superfamily/Winged helix DNA-binding domain"/>
    <property type="match status" value="1"/>
</dbReference>
<dbReference type="InterPro" id="IPR032675">
    <property type="entry name" value="LRR_dom_sf"/>
</dbReference>
<evidence type="ECO:0000313" key="9">
    <source>
        <dbReference type="EMBL" id="MED6139092.1"/>
    </source>
</evidence>
<keyword evidence="3" id="KW-0611">Plant defense</keyword>
<evidence type="ECO:0000256" key="2">
    <source>
        <dbReference type="ARBA" id="ARBA00022741"/>
    </source>
</evidence>